<sequence>MVDNLHPNSAEALYLKSKQSEIKRSTLVITGNGFDLQCGLAL</sequence>
<protein>
    <submittedName>
        <fullName evidence="1">Uncharacterized protein</fullName>
    </submittedName>
</protein>
<dbReference type="Proteomes" id="UP000032434">
    <property type="component" value="Chromosome 1"/>
</dbReference>
<dbReference type="RefSeq" id="WP_281268235.1">
    <property type="nucleotide sequence ID" value="NZ_FUZK01000003.1"/>
</dbReference>
<dbReference type="InParanoid" id="A0A061AAV1"/>
<dbReference type="STRING" id="35623.Aocu_04510"/>
<gene>
    <name evidence="1" type="ORF">Aocu_04510</name>
</gene>
<evidence type="ECO:0000313" key="1">
    <source>
        <dbReference type="EMBL" id="CDR30524.1"/>
    </source>
</evidence>
<dbReference type="HOGENOM" id="CLU_3245674_0_0_14"/>
<dbReference type="AlphaFoldDB" id="A0A061AAV1"/>
<accession>A0A061AAV1</accession>
<dbReference type="KEGG" id="aoc:Aocu_04510"/>
<reference evidence="2" key="1">
    <citation type="submission" date="2014-05" db="EMBL/GenBank/DDBJ databases">
        <authorList>
            <person name="Kube M."/>
        </authorList>
    </citation>
    <scope>NUCLEOTIDE SEQUENCE [LARGE SCALE GENOMIC DNA]</scope>
</reference>
<dbReference type="EMBL" id="LK028559">
    <property type="protein sequence ID" value="CDR30524.1"/>
    <property type="molecule type" value="Genomic_DNA"/>
</dbReference>
<evidence type="ECO:0000313" key="2">
    <source>
        <dbReference type="Proteomes" id="UP000032434"/>
    </source>
</evidence>
<keyword evidence="2" id="KW-1185">Reference proteome</keyword>
<name>A0A061AAV1_9MOLU</name>
<proteinExistence type="predicted"/>
<organism evidence="1 2">
    <name type="scientific">Acholeplasma oculi</name>
    <dbReference type="NCBI Taxonomy" id="35623"/>
    <lineage>
        <taxon>Bacteria</taxon>
        <taxon>Bacillati</taxon>
        <taxon>Mycoplasmatota</taxon>
        <taxon>Mollicutes</taxon>
        <taxon>Acholeplasmatales</taxon>
        <taxon>Acholeplasmataceae</taxon>
        <taxon>Acholeplasma</taxon>
    </lineage>
</organism>
<dbReference type="PATRIC" id="fig|35623.3.peg.452"/>